<dbReference type="Proteomes" id="UP000789375">
    <property type="component" value="Unassembled WGS sequence"/>
</dbReference>
<dbReference type="AlphaFoldDB" id="A0A9N9IK38"/>
<organism evidence="1 2">
    <name type="scientific">Funneliformis mosseae</name>
    <name type="common">Endomycorrhizal fungus</name>
    <name type="synonym">Glomus mosseae</name>
    <dbReference type="NCBI Taxonomy" id="27381"/>
    <lineage>
        <taxon>Eukaryota</taxon>
        <taxon>Fungi</taxon>
        <taxon>Fungi incertae sedis</taxon>
        <taxon>Mucoromycota</taxon>
        <taxon>Glomeromycotina</taxon>
        <taxon>Glomeromycetes</taxon>
        <taxon>Glomerales</taxon>
        <taxon>Glomeraceae</taxon>
        <taxon>Funneliformis</taxon>
    </lineage>
</organism>
<dbReference type="EMBL" id="CAJVPP010020494">
    <property type="protein sequence ID" value="CAG8740557.1"/>
    <property type="molecule type" value="Genomic_DNA"/>
</dbReference>
<keyword evidence="2" id="KW-1185">Reference proteome</keyword>
<gene>
    <name evidence="1" type="ORF">FMOSSE_LOCUS16126</name>
</gene>
<sequence>EVLMSKISTYEDEINEYHLFFNNSSVTKVFVLDLRGKSSTKKLQQEKNIAKQKFSERMTRYTLDNPIHED</sequence>
<accession>A0A9N9IK38</accession>
<comment type="caution">
    <text evidence="1">The sequence shown here is derived from an EMBL/GenBank/DDBJ whole genome shotgun (WGS) entry which is preliminary data.</text>
</comment>
<protein>
    <submittedName>
        <fullName evidence="1">3039_t:CDS:1</fullName>
    </submittedName>
</protein>
<evidence type="ECO:0000313" key="2">
    <source>
        <dbReference type="Proteomes" id="UP000789375"/>
    </source>
</evidence>
<evidence type="ECO:0000313" key="1">
    <source>
        <dbReference type="EMBL" id="CAG8740557.1"/>
    </source>
</evidence>
<proteinExistence type="predicted"/>
<feature type="non-terminal residue" evidence="1">
    <location>
        <position position="1"/>
    </location>
</feature>
<reference evidence="1" key="1">
    <citation type="submission" date="2021-06" db="EMBL/GenBank/DDBJ databases">
        <authorList>
            <person name="Kallberg Y."/>
            <person name="Tangrot J."/>
            <person name="Rosling A."/>
        </authorList>
    </citation>
    <scope>NUCLEOTIDE SEQUENCE</scope>
    <source>
        <strain evidence="1">87-6 pot B 2015</strain>
    </source>
</reference>
<name>A0A9N9IK38_FUNMO</name>